<evidence type="ECO:0000313" key="3">
    <source>
        <dbReference type="EMBL" id="ODC03631.1"/>
    </source>
</evidence>
<dbReference type="AlphaFoldDB" id="A0A1E2V9G1"/>
<dbReference type="PIRSF" id="PIRSF036158">
    <property type="entry name" value="UCP036158_MarR"/>
    <property type="match status" value="1"/>
</dbReference>
<gene>
    <name evidence="3" type="ORF">BFW38_08820</name>
</gene>
<keyword evidence="4" id="KW-1185">Reference proteome</keyword>
<accession>A0A1E2V9G1</accession>
<feature type="region of interest" description="Disordered" evidence="1">
    <location>
        <begin position="1"/>
        <end position="22"/>
    </location>
</feature>
<dbReference type="InterPro" id="IPR014601">
    <property type="entry name" value="Trans_reg_MarR_HTH"/>
</dbReference>
<dbReference type="InterPro" id="IPR036388">
    <property type="entry name" value="WH-like_DNA-bd_sf"/>
</dbReference>
<reference evidence="3 4" key="1">
    <citation type="submission" date="2016-08" db="EMBL/GenBank/DDBJ databases">
        <authorList>
            <person name="Seilhamer J.J."/>
        </authorList>
    </citation>
    <scope>NUCLEOTIDE SEQUENCE [LARGE SCALE GENOMIC DNA]</scope>
    <source>
        <strain evidence="3 4">PH27A</strain>
    </source>
</reference>
<dbReference type="InterPro" id="IPR000835">
    <property type="entry name" value="HTH_MarR-typ"/>
</dbReference>
<dbReference type="OrthoDB" id="6622112at2"/>
<dbReference type="RefSeq" id="WP_068998047.1">
    <property type="nucleotide sequence ID" value="NZ_MDTQ01000001.1"/>
</dbReference>
<dbReference type="EMBL" id="MDTQ01000001">
    <property type="protein sequence ID" value="ODC03631.1"/>
    <property type="molecule type" value="Genomic_DNA"/>
</dbReference>
<dbReference type="STRING" id="197479.BFW38_08820"/>
<dbReference type="InterPro" id="IPR036390">
    <property type="entry name" value="WH_DNA-bd_sf"/>
</dbReference>
<feature type="compositionally biased region" description="Basic and acidic residues" evidence="1">
    <location>
        <begin position="1"/>
        <end position="10"/>
    </location>
</feature>
<evidence type="ECO:0000313" key="4">
    <source>
        <dbReference type="Proteomes" id="UP000094291"/>
    </source>
</evidence>
<proteinExistence type="predicted"/>
<comment type="caution">
    <text evidence="3">The sequence shown here is derived from an EMBL/GenBank/DDBJ whole genome shotgun (WGS) entry which is preliminary data.</text>
</comment>
<organism evidence="3 4">
    <name type="scientific">Terasakiispira papahanaumokuakeensis</name>
    <dbReference type="NCBI Taxonomy" id="197479"/>
    <lineage>
        <taxon>Bacteria</taxon>
        <taxon>Pseudomonadati</taxon>
        <taxon>Pseudomonadota</taxon>
        <taxon>Gammaproteobacteria</taxon>
        <taxon>Oceanospirillales</taxon>
        <taxon>Terasakiispira</taxon>
    </lineage>
</organism>
<protein>
    <submittedName>
        <fullName evidence="3">Transcriptional regulator</fullName>
    </submittedName>
</protein>
<dbReference type="GO" id="GO:0003700">
    <property type="term" value="F:DNA-binding transcription factor activity"/>
    <property type="evidence" value="ECO:0007669"/>
    <property type="project" value="InterPro"/>
</dbReference>
<dbReference type="Proteomes" id="UP000094291">
    <property type="component" value="Unassembled WGS sequence"/>
</dbReference>
<dbReference type="Pfam" id="PF13463">
    <property type="entry name" value="HTH_27"/>
    <property type="match status" value="1"/>
</dbReference>
<dbReference type="Gene3D" id="1.10.10.10">
    <property type="entry name" value="Winged helix-like DNA-binding domain superfamily/Winged helix DNA-binding domain"/>
    <property type="match status" value="1"/>
</dbReference>
<dbReference type="SUPFAM" id="SSF46785">
    <property type="entry name" value="Winged helix' DNA-binding domain"/>
    <property type="match status" value="1"/>
</dbReference>
<name>A0A1E2V9G1_9GAMM</name>
<feature type="domain" description="HTH marR-type" evidence="2">
    <location>
        <begin position="70"/>
        <end position="135"/>
    </location>
</feature>
<evidence type="ECO:0000259" key="2">
    <source>
        <dbReference type="Pfam" id="PF13463"/>
    </source>
</evidence>
<evidence type="ECO:0000256" key="1">
    <source>
        <dbReference type="SAM" id="MobiDB-lite"/>
    </source>
</evidence>
<sequence>MQVNDMDRPDAQTSAADDNKRSVGPIVSSAHLASSKAAELSEFEFGLIVAGHAFNRWMIRCMTASGLPELGALDVLVLHSVNHRERAKKMADICLVLNIEDSHTVTYALRKLTKLGVVGSEKRGKETFYKTTEKGQEICERYGQIREECLVESLKTLGFSREDIGDTARFLRGLSGLYDQAARSAASL</sequence>